<dbReference type="Pfam" id="PF03245">
    <property type="entry name" value="Phage_lysis"/>
    <property type="match status" value="1"/>
</dbReference>
<proteinExistence type="predicted"/>
<evidence type="ECO:0000313" key="2">
    <source>
        <dbReference type="Proteomes" id="UP000019030"/>
    </source>
</evidence>
<accession>W0L9E7</accession>
<dbReference type="EMBL" id="CP007044">
    <property type="protein sequence ID" value="AHG18635.1"/>
    <property type="molecule type" value="Genomic_DNA"/>
</dbReference>
<dbReference type="RefSeq" id="WP_024913635.1">
    <property type="nucleotide sequence ID" value="NZ_CP007044.2"/>
</dbReference>
<dbReference type="Proteomes" id="UP000019030">
    <property type="component" value="Chromosome"/>
</dbReference>
<dbReference type="AlphaFoldDB" id="W0L9E7"/>
<evidence type="ECO:0008006" key="3">
    <source>
        <dbReference type="Google" id="ProtNLM"/>
    </source>
</evidence>
<keyword evidence="2" id="KW-1185">Reference proteome</keyword>
<reference evidence="1 2" key="2">
    <citation type="submission" date="2015-03" db="EMBL/GenBank/DDBJ databases">
        <authorList>
            <person name="Chan K.-G."/>
        </authorList>
    </citation>
    <scope>NUCLEOTIDE SEQUENCE [LARGE SCALE GENOMIC DNA]</scope>
    <source>
        <strain evidence="1 2">RB-25</strain>
    </source>
</reference>
<organism evidence="1 2">
    <name type="scientific">Chania multitudinisentens RB-25</name>
    <dbReference type="NCBI Taxonomy" id="1441930"/>
    <lineage>
        <taxon>Bacteria</taxon>
        <taxon>Pseudomonadati</taxon>
        <taxon>Pseudomonadota</taxon>
        <taxon>Gammaproteobacteria</taxon>
        <taxon>Enterobacterales</taxon>
        <taxon>Yersiniaceae</taxon>
        <taxon>Chania</taxon>
    </lineage>
</organism>
<evidence type="ECO:0000313" key="1">
    <source>
        <dbReference type="EMBL" id="AHG18635.1"/>
    </source>
</evidence>
<dbReference type="STRING" id="1441930.Z042_02655"/>
<dbReference type="InterPro" id="IPR004929">
    <property type="entry name" value="I-spanin"/>
</dbReference>
<dbReference type="KEGG" id="sfo:Z042_02655"/>
<dbReference type="GO" id="GO:0044659">
    <property type="term" value="P:viral release from host cell by cytolysis"/>
    <property type="evidence" value="ECO:0007669"/>
    <property type="project" value="InterPro"/>
</dbReference>
<gene>
    <name evidence="1" type="ORF">Z042_02655</name>
</gene>
<dbReference type="OrthoDB" id="6877134at2"/>
<sequence>MPHRLTLFTGFLLLLTLGGSILRTIHYQHLATDWKNTAQQNQQALMEANTALYQQQHQQRQIAALDKQHTEELAYAKITIEDLRHAVAAGSKRLQVDAHCPAPDRNGDTSSPSMVDVASPRLTDAAKRHYFALRQRIATTDKQIAGLQDYIKWVCLKSAITTK</sequence>
<name>W0L9E7_9GAMM</name>
<dbReference type="eggNOG" id="ENOG50330HV">
    <property type="taxonomic scope" value="Bacteria"/>
</dbReference>
<dbReference type="HOGENOM" id="CLU_117687_0_2_6"/>
<protein>
    <recommendedName>
        <fullName evidence="3">Lysozyme</fullName>
    </recommendedName>
</protein>
<reference evidence="1 2" key="1">
    <citation type="submission" date="2014-01" db="EMBL/GenBank/DDBJ databases">
        <title>Isolation of Serratia multitudinisentens RB-25 from Ex-Landfill site.</title>
        <authorList>
            <person name="Robson E.H.J."/>
        </authorList>
    </citation>
    <scope>NUCLEOTIDE SEQUENCE [LARGE SCALE GENOMIC DNA]</scope>
    <source>
        <strain evidence="1 2">RB-25</strain>
    </source>
</reference>